<reference evidence="2 3" key="3">
    <citation type="journal article" date="2022" name="Int. J. Syst. Evol. Microbiol.">
        <title>Strains of Bradyrhizobium barranii sp. nov. associated with legumes native to Canada are symbionts of soybeans and belong to different subspecies (subsp. barranii subsp. nov. and subsp. apii subsp. nov.) and symbiovars (sv. glycinearum and sv. septentrionale).</title>
        <authorList>
            <person name="Bromfield E.S.P."/>
            <person name="Cloutier S."/>
            <person name="Wasai-Hara S."/>
            <person name="Minamisawa K."/>
        </authorList>
    </citation>
    <scope>NUCLEOTIDE SEQUENCE [LARGE SCALE GENOMIC DNA]</scope>
    <source>
        <strain evidence="2 3">323S2</strain>
        <plasmid evidence="3">pBb323S2b</plasmid>
    </source>
</reference>
<geneLocation type="plasmid" evidence="2 3">
    <name>pBb323S2b</name>
</geneLocation>
<accession>A0A7Z0TTX3</accession>
<reference evidence="1" key="2">
    <citation type="submission" date="2020-06" db="EMBL/GenBank/DDBJ databases">
        <title>Whole Genome Sequence of Bradyrhizobium sp. Strain 323S2.</title>
        <authorList>
            <person name="Bromfield E.S.P."/>
        </authorList>
    </citation>
    <scope>NUCLEOTIDE SEQUENCE [LARGE SCALE GENOMIC DNA]</scope>
    <source>
        <strain evidence="1">323S2</strain>
    </source>
</reference>
<dbReference type="EMBL" id="CP088281">
    <property type="protein sequence ID" value="UGX99623.1"/>
    <property type="molecule type" value="Genomic_DNA"/>
</dbReference>
<dbReference type="Proteomes" id="UP000564836">
    <property type="component" value="Plasmid pBb323S2b"/>
</dbReference>
<protein>
    <submittedName>
        <fullName evidence="1">Uncharacterized protein</fullName>
    </submittedName>
</protein>
<keyword evidence="2" id="KW-0614">Plasmid</keyword>
<name>A0A7Z0TTX3_9BRAD</name>
<evidence type="ECO:0000313" key="3">
    <source>
        <dbReference type="Proteomes" id="UP000564836"/>
    </source>
</evidence>
<evidence type="ECO:0000313" key="2">
    <source>
        <dbReference type="EMBL" id="UGX99623.1"/>
    </source>
</evidence>
<dbReference type="EMBL" id="JACBFH010000003">
    <property type="protein sequence ID" value="NYY96376.1"/>
    <property type="molecule type" value="Genomic_DNA"/>
</dbReference>
<dbReference type="RefSeq" id="WP_166354308.1">
    <property type="nucleotide sequence ID" value="NZ_CP049701.1"/>
</dbReference>
<dbReference type="AlphaFoldDB" id="A0A7Z0TTX3"/>
<gene>
    <name evidence="2" type="ORF">G6321_00054060</name>
    <name evidence="1" type="ORF">G6321_50900</name>
</gene>
<proteinExistence type="predicted"/>
<evidence type="ECO:0000313" key="1">
    <source>
        <dbReference type="EMBL" id="NYY96376.1"/>
    </source>
</evidence>
<reference evidence="2 3" key="1">
    <citation type="journal article" date="2017" name="Syst. Appl. Microbiol.">
        <title>Soybeans inoculated with root zone soils of Canadian native legumes harbour diverse and novel Bradyrhizobium spp. that possess agricultural potential.</title>
        <authorList>
            <person name="Bromfield E.S.P."/>
            <person name="Cloutier S."/>
            <person name="Tambong J.T."/>
            <person name="Tran Thi T.V."/>
        </authorList>
    </citation>
    <scope>NUCLEOTIDE SEQUENCE [LARGE SCALE GENOMIC DNA]</scope>
    <source>
        <strain evidence="2 3">323S2</strain>
    </source>
</reference>
<organism evidence="1">
    <name type="scientific">Bradyrhizobium barranii subsp. barranii</name>
    <dbReference type="NCBI Taxonomy" id="2823807"/>
    <lineage>
        <taxon>Bacteria</taxon>
        <taxon>Pseudomonadati</taxon>
        <taxon>Pseudomonadota</taxon>
        <taxon>Alphaproteobacteria</taxon>
        <taxon>Hyphomicrobiales</taxon>
        <taxon>Nitrobacteraceae</taxon>
        <taxon>Bradyrhizobium</taxon>
        <taxon>Bradyrhizobium barranii</taxon>
    </lineage>
</organism>
<sequence length="83" mass="8192">MSTVIASGTGSGDDCELVSFVGPRVAPSPNGSKSSEIDGLAGGSLLSASSKGYYVCLVRQLSGAQSNEAAAAIMSACRAPNPL</sequence>